<evidence type="ECO:0000313" key="5">
    <source>
        <dbReference type="Proteomes" id="UP001152799"/>
    </source>
</evidence>
<dbReference type="InterPro" id="IPR037213">
    <property type="entry name" value="Run_dom_sf"/>
</dbReference>
<feature type="domain" description="PDZ" evidence="2">
    <location>
        <begin position="187"/>
        <end position="242"/>
    </location>
</feature>
<name>A0A9P0GT55_9CUCU</name>
<dbReference type="InterPro" id="IPR036034">
    <property type="entry name" value="PDZ_sf"/>
</dbReference>
<dbReference type="InterPro" id="IPR001478">
    <property type="entry name" value="PDZ"/>
</dbReference>
<dbReference type="Gene3D" id="2.30.42.10">
    <property type="match status" value="1"/>
</dbReference>
<dbReference type="Proteomes" id="UP001152799">
    <property type="component" value="Chromosome 9"/>
</dbReference>
<dbReference type="PROSITE" id="PS50826">
    <property type="entry name" value="RUN"/>
    <property type="match status" value="1"/>
</dbReference>
<accession>A0A9P0GT55</accession>
<dbReference type="EMBL" id="OU892285">
    <property type="protein sequence ID" value="CAH1135690.1"/>
    <property type="molecule type" value="Genomic_DNA"/>
</dbReference>
<dbReference type="Gene3D" id="2.30.29.30">
    <property type="entry name" value="Pleckstrin-homology domain (PH domain)/Phosphotyrosine-binding domain (PTB)"/>
    <property type="match status" value="1"/>
</dbReference>
<dbReference type="InterPro" id="IPR004012">
    <property type="entry name" value="Run_dom"/>
</dbReference>
<evidence type="ECO:0000259" key="3">
    <source>
        <dbReference type="PROSITE" id="PS50826"/>
    </source>
</evidence>
<dbReference type="AlphaFoldDB" id="A0A9P0GT55"/>
<evidence type="ECO:0000259" key="2">
    <source>
        <dbReference type="PROSITE" id="PS50106"/>
    </source>
</evidence>
<dbReference type="Pfam" id="PF02759">
    <property type="entry name" value="RUN"/>
    <property type="match status" value="1"/>
</dbReference>
<dbReference type="SUPFAM" id="SSF140741">
    <property type="entry name" value="RUN domain-like"/>
    <property type="match status" value="1"/>
</dbReference>
<dbReference type="InterPro" id="IPR011993">
    <property type="entry name" value="PH-like_dom_sf"/>
</dbReference>
<dbReference type="InterPro" id="IPR006020">
    <property type="entry name" value="PTB/PI_dom"/>
</dbReference>
<reference evidence="4" key="1">
    <citation type="submission" date="2022-01" db="EMBL/GenBank/DDBJ databases">
        <authorList>
            <person name="King R."/>
        </authorList>
    </citation>
    <scope>NUCLEOTIDE SEQUENCE</scope>
</reference>
<dbReference type="PROSITE" id="PS01179">
    <property type="entry name" value="PID"/>
    <property type="match status" value="1"/>
</dbReference>
<proteinExistence type="predicted"/>
<evidence type="ECO:0000259" key="1">
    <source>
        <dbReference type="PROSITE" id="PS01179"/>
    </source>
</evidence>
<dbReference type="SUPFAM" id="SSF50156">
    <property type="entry name" value="PDZ domain-like"/>
    <property type="match status" value="1"/>
</dbReference>
<evidence type="ECO:0008006" key="6">
    <source>
        <dbReference type="Google" id="ProtNLM"/>
    </source>
</evidence>
<dbReference type="CDD" id="cd17682">
    <property type="entry name" value="RUN_RUFY4_like"/>
    <property type="match status" value="1"/>
</dbReference>
<dbReference type="Pfam" id="PF00640">
    <property type="entry name" value="PID"/>
    <property type="match status" value="1"/>
</dbReference>
<feature type="domain" description="PID" evidence="1">
    <location>
        <begin position="305"/>
        <end position="429"/>
    </location>
</feature>
<keyword evidence="5" id="KW-1185">Reference proteome</keyword>
<dbReference type="OrthoDB" id="9044749at2759"/>
<gene>
    <name evidence="4" type="ORF">CEUTPL_LOCUS14046</name>
</gene>
<dbReference type="SMART" id="SM00228">
    <property type="entry name" value="PDZ"/>
    <property type="match status" value="1"/>
</dbReference>
<dbReference type="PANTHER" id="PTHR46753">
    <property type="entry name" value="FYVE AND COILED-COIL DOMAIN-CONTAINING PROTEIN 1"/>
    <property type="match status" value="1"/>
</dbReference>
<dbReference type="Gene3D" id="1.20.58.900">
    <property type="match status" value="1"/>
</dbReference>
<evidence type="ECO:0000313" key="4">
    <source>
        <dbReference type="EMBL" id="CAH1135690.1"/>
    </source>
</evidence>
<dbReference type="SUPFAM" id="SSF50729">
    <property type="entry name" value="PH domain-like"/>
    <property type="match status" value="1"/>
</dbReference>
<feature type="domain" description="RUN" evidence="3">
    <location>
        <begin position="29"/>
        <end position="164"/>
    </location>
</feature>
<protein>
    <recommendedName>
        <fullName evidence="6">PDZ domain-containing protein</fullName>
    </recommendedName>
</protein>
<dbReference type="PROSITE" id="PS50106">
    <property type="entry name" value="PDZ"/>
    <property type="match status" value="1"/>
</dbReference>
<dbReference type="PANTHER" id="PTHR46753:SF3">
    <property type="entry name" value="PDZ DOMAIN-CONTAINING PROTEIN"/>
    <property type="match status" value="1"/>
</dbReference>
<sequence length="436" mass="48808">MSVSDPLVKDLKGCVQQFINLINTSTPITDNNFYFVLFTQTLEKIFNKGLIRQQNTKFFERTIDPYSWMSSIASECSFAYTNCVDQVNGRLDLATNEGKLRLLIKYCLMKKCSHFPVEALVKSQHAQVFYAPSAILGDEILTEIFLSVLRQVANINFSLDLKNSSFLDLSWYIPDVVCTELVPCKTLGIAVSFAGNKAVIVNIQPASVAAEHGNIKIGDILDELNNTHINNSTRGRLKFIMKGNKLKPIKVRIAKAYSKDSGELYGPIKNILKDLKLDLDKIKKQYEENANEICHPQKSKSVYGYAVKHVGNVDVGEFGSVKQVQKALKTIMDTHCQTPETVKRVDKMVTLEIGEIGLKIKEKDTGNLLLDHPYMKISSCGTIPVLSRVFAYCAGEETCDIANNFTCYVFEAISFDDADLILQSIGQGFHRTHYAV</sequence>
<organism evidence="4 5">
    <name type="scientific">Ceutorhynchus assimilis</name>
    <name type="common">cabbage seed weevil</name>
    <dbReference type="NCBI Taxonomy" id="467358"/>
    <lineage>
        <taxon>Eukaryota</taxon>
        <taxon>Metazoa</taxon>
        <taxon>Ecdysozoa</taxon>
        <taxon>Arthropoda</taxon>
        <taxon>Hexapoda</taxon>
        <taxon>Insecta</taxon>
        <taxon>Pterygota</taxon>
        <taxon>Neoptera</taxon>
        <taxon>Endopterygota</taxon>
        <taxon>Coleoptera</taxon>
        <taxon>Polyphaga</taxon>
        <taxon>Cucujiformia</taxon>
        <taxon>Curculionidae</taxon>
        <taxon>Ceutorhynchinae</taxon>
        <taxon>Ceutorhynchus</taxon>
    </lineage>
</organism>